<dbReference type="InterPro" id="IPR015882">
    <property type="entry name" value="HEX_bac_N"/>
</dbReference>
<evidence type="ECO:0000313" key="12">
    <source>
        <dbReference type="Proteomes" id="UP000316167"/>
    </source>
</evidence>
<keyword evidence="7" id="KW-0732">Signal</keyword>
<dbReference type="Pfam" id="PF00728">
    <property type="entry name" value="Glyco_hydro_20"/>
    <property type="match status" value="1"/>
</dbReference>
<dbReference type="InterPro" id="IPR036514">
    <property type="entry name" value="SGNH_hydro_sf"/>
</dbReference>
<dbReference type="InterPro" id="IPR013830">
    <property type="entry name" value="SGNH_hydro"/>
</dbReference>
<comment type="caution">
    <text evidence="11">The sequence shown here is derived from an EMBL/GenBank/DDBJ whole genome shotgun (WGS) entry which is preliminary data.</text>
</comment>
<evidence type="ECO:0000256" key="6">
    <source>
        <dbReference type="PIRSR" id="PIRSR625705-1"/>
    </source>
</evidence>
<dbReference type="SUPFAM" id="SSF51445">
    <property type="entry name" value="(Trans)glycosidases"/>
    <property type="match status" value="1"/>
</dbReference>
<gene>
    <name evidence="11" type="ORF">IQ13_4037</name>
</gene>
<dbReference type="SUPFAM" id="SSF55545">
    <property type="entry name" value="beta-N-acetylhexosaminidase-like domain"/>
    <property type="match status" value="1"/>
</dbReference>
<dbReference type="Gene3D" id="3.30.379.10">
    <property type="entry name" value="Chitobiase/beta-hexosaminidase domain 2-like"/>
    <property type="match status" value="1"/>
</dbReference>
<organism evidence="11 12">
    <name type="scientific">Lacibacter cauensis</name>
    <dbReference type="NCBI Taxonomy" id="510947"/>
    <lineage>
        <taxon>Bacteria</taxon>
        <taxon>Pseudomonadati</taxon>
        <taxon>Bacteroidota</taxon>
        <taxon>Chitinophagia</taxon>
        <taxon>Chitinophagales</taxon>
        <taxon>Chitinophagaceae</taxon>
        <taxon>Lacibacter</taxon>
    </lineage>
</organism>
<dbReference type="Pfam" id="PF13472">
    <property type="entry name" value="Lipase_GDSL_2"/>
    <property type="match status" value="1"/>
</dbReference>
<name>A0A562SAL6_9BACT</name>
<evidence type="ECO:0000256" key="2">
    <source>
        <dbReference type="ARBA" id="ARBA00006285"/>
    </source>
</evidence>
<dbReference type="PANTHER" id="PTHR22600">
    <property type="entry name" value="BETA-HEXOSAMINIDASE"/>
    <property type="match status" value="1"/>
</dbReference>
<evidence type="ECO:0000259" key="10">
    <source>
        <dbReference type="Pfam" id="PF13472"/>
    </source>
</evidence>
<evidence type="ECO:0000313" key="11">
    <source>
        <dbReference type="EMBL" id="TWI78352.1"/>
    </source>
</evidence>
<dbReference type="InterPro" id="IPR029018">
    <property type="entry name" value="Hex-like_dom2"/>
</dbReference>
<dbReference type="Gene3D" id="3.40.50.1110">
    <property type="entry name" value="SGNH hydrolase"/>
    <property type="match status" value="1"/>
</dbReference>
<feature type="chain" id="PRO_5022131563" description="beta-N-acetylhexosaminidase" evidence="7">
    <location>
        <begin position="21"/>
        <end position="865"/>
    </location>
</feature>
<evidence type="ECO:0000256" key="5">
    <source>
        <dbReference type="ARBA" id="ARBA00023295"/>
    </source>
</evidence>
<dbReference type="Gene3D" id="3.20.20.80">
    <property type="entry name" value="Glycosidases"/>
    <property type="match status" value="1"/>
</dbReference>
<evidence type="ECO:0000259" key="9">
    <source>
        <dbReference type="Pfam" id="PF02838"/>
    </source>
</evidence>
<dbReference type="InterPro" id="IPR025705">
    <property type="entry name" value="Beta_hexosaminidase_sua/sub"/>
</dbReference>
<sequence length="865" mass="98185">MKRKRLLIAFILLAQLQLQAQVKLPLLHDSLFSTYYHQRVTLFESMPQTTLRQAQGEIIFLGNSITDGSEWAQLFNDVRMKNHGISGDITAGMLHRLDAVINRKPAKIFLLIGTNDLARNISADSVLKNMLLIADYVKQQSPKTKLYVQSILPVNELYGKFGGHTKNTILIQQVNEQLKANAAAHHYQYVDLHTPFSNENGKLKPELSNDGLHLMGNAYLLWKHILYPYVYDLQPKASLIPQPQQVQWKAGAFALYNCKTIILKDKSLLKEATQLQQYLQSMGWEMKLTDKAAANELFIELSLGNVKATQHESEAYQLDVSTSSVKLVANTAHGIFNGMQTLKQLLRSETTMDAVSITDWPAFSWRGYMIDVGRNYMSMPLLKQQIDVMAANKLNIFHFHATEDIAWRIASKHYPQLTAPEHMLRNKGMYYSEAEIKELINYCKERHITFIPEIDMPGHSAAFKRAMKTDMQSDSRLAIVKNILKEFCTTYDVPYIHIGADEVKITNKNFVPEVTAFIESMGKKVIGWQPGGNFSNSTIRQLWMDDNAHHTSNNQIQFIDSRHLYLNHMDPLEAVTTIFNRKIADKEKGDATTLGGTICMWHDRAVGKEEDVLNMNPVYPSILAFAERSWQGGGVDGWVANIGEPNTARANAFAAFEKRLLDQKQQYYSSLSFPYTQQSNLVWKLFGPFDNKGDLSKQFTPEQKGFDADKTKQAIEQVGATVVLRHWWAPLIKAAIPNAEDSTTWYAVTKIWSDEDETKQFWIGFNNLSRSPATDAPPANAWDAKQSAVWVNGQLIPAPQWKHAGQKGNSELPLADEGYEYRMPTNIPLKKGWNTVLIKAPVGSFKGKDWQNPVKWMFTFAPVQF</sequence>
<reference evidence="11 12" key="1">
    <citation type="journal article" date="2015" name="Stand. Genomic Sci.">
        <title>Genomic Encyclopedia of Bacterial and Archaeal Type Strains, Phase III: the genomes of soil and plant-associated and newly described type strains.</title>
        <authorList>
            <person name="Whitman W.B."/>
            <person name="Woyke T."/>
            <person name="Klenk H.P."/>
            <person name="Zhou Y."/>
            <person name="Lilburn T.G."/>
            <person name="Beck B.J."/>
            <person name="De Vos P."/>
            <person name="Vandamme P."/>
            <person name="Eisen J.A."/>
            <person name="Garrity G."/>
            <person name="Hugenholtz P."/>
            <person name="Kyrpides N.C."/>
        </authorList>
    </citation>
    <scope>NUCLEOTIDE SEQUENCE [LARGE SCALE GENOMIC DNA]</scope>
    <source>
        <strain evidence="11 12">CGMCC 1.7271</strain>
    </source>
</reference>
<proteinExistence type="inferred from homology"/>
<dbReference type="GO" id="GO:0016020">
    <property type="term" value="C:membrane"/>
    <property type="evidence" value="ECO:0007669"/>
    <property type="project" value="TreeGrafter"/>
</dbReference>
<evidence type="ECO:0000256" key="1">
    <source>
        <dbReference type="ARBA" id="ARBA00001231"/>
    </source>
</evidence>
<feature type="signal peptide" evidence="7">
    <location>
        <begin position="1"/>
        <end position="20"/>
    </location>
</feature>
<dbReference type="GO" id="GO:0005975">
    <property type="term" value="P:carbohydrate metabolic process"/>
    <property type="evidence" value="ECO:0007669"/>
    <property type="project" value="InterPro"/>
</dbReference>
<evidence type="ECO:0000256" key="7">
    <source>
        <dbReference type="SAM" id="SignalP"/>
    </source>
</evidence>
<feature type="active site" description="Proton donor" evidence="6">
    <location>
        <position position="502"/>
    </location>
</feature>
<feature type="domain" description="Glycoside hydrolase family 20 catalytic" evidence="8">
    <location>
        <begin position="363"/>
        <end position="524"/>
    </location>
</feature>
<keyword evidence="4" id="KW-0378">Hydrolase</keyword>
<feature type="domain" description="Beta-hexosaminidase bacterial type N-terminal" evidence="9">
    <location>
        <begin position="238"/>
        <end position="360"/>
    </location>
</feature>
<dbReference type="Proteomes" id="UP000316167">
    <property type="component" value="Unassembled WGS sequence"/>
</dbReference>
<accession>A0A562SAL6</accession>
<dbReference type="GO" id="GO:0004563">
    <property type="term" value="F:beta-N-acetylhexosaminidase activity"/>
    <property type="evidence" value="ECO:0007669"/>
    <property type="project" value="UniProtKB-EC"/>
</dbReference>
<dbReference type="RefSeq" id="WP_199758322.1">
    <property type="nucleotide sequence ID" value="NZ_VLLE01000007.1"/>
</dbReference>
<dbReference type="GO" id="GO:0030203">
    <property type="term" value="P:glycosaminoglycan metabolic process"/>
    <property type="evidence" value="ECO:0007669"/>
    <property type="project" value="TreeGrafter"/>
</dbReference>
<feature type="domain" description="SGNH hydrolase-type esterase" evidence="10">
    <location>
        <begin position="60"/>
        <end position="214"/>
    </location>
</feature>
<dbReference type="AlphaFoldDB" id="A0A562SAL6"/>
<keyword evidence="12" id="KW-1185">Reference proteome</keyword>
<evidence type="ECO:0000256" key="3">
    <source>
        <dbReference type="ARBA" id="ARBA00012663"/>
    </source>
</evidence>
<keyword evidence="5" id="KW-0326">Glycosidase</keyword>
<dbReference type="PRINTS" id="PR00738">
    <property type="entry name" value="GLHYDRLASE20"/>
</dbReference>
<dbReference type="SUPFAM" id="SSF52266">
    <property type="entry name" value="SGNH hydrolase"/>
    <property type="match status" value="1"/>
</dbReference>
<dbReference type="InterPro" id="IPR015883">
    <property type="entry name" value="Glyco_hydro_20_cat"/>
</dbReference>
<dbReference type="Pfam" id="PF02838">
    <property type="entry name" value="Glyco_hydro_20b"/>
    <property type="match status" value="1"/>
</dbReference>
<dbReference type="PANTHER" id="PTHR22600:SF57">
    <property type="entry name" value="BETA-N-ACETYLHEXOSAMINIDASE"/>
    <property type="match status" value="1"/>
</dbReference>
<evidence type="ECO:0000256" key="4">
    <source>
        <dbReference type="ARBA" id="ARBA00022801"/>
    </source>
</evidence>
<dbReference type="InterPro" id="IPR017853">
    <property type="entry name" value="GH"/>
</dbReference>
<protein>
    <recommendedName>
        <fullName evidence="3">beta-N-acetylhexosaminidase</fullName>
        <ecNumber evidence="3">3.2.1.52</ecNumber>
    </recommendedName>
</protein>
<dbReference type="EMBL" id="VLLE01000007">
    <property type="protein sequence ID" value="TWI78352.1"/>
    <property type="molecule type" value="Genomic_DNA"/>
</dbReference>
<comment type="catalytic activity">
    <reaction evidence="1">
        <text>Hydrolysis of terminal non-reducing N-acetyl-D-hexosamine residues in N-acetyl-beta-D-hexosaminides.</text>
        <dbReference type="EC" id="3.2.1.52"/>
    </reaction>
</comment>
<dbReference type="EC" id="3.2.1.52" evidence="3"/>
<comment type="similarity">
    <text evidence="2">Belongs to the glycosyl hydrolase 20 family.</text>
</comment>
<evidence type="ECO:0000259" key="8">
    <source>
        <dbReference type="Pfam" id="PF00728"/>
    </source>
</evidence>
<dbReference type="GO" id="GO:0016788">
    <property type="term" value="F:hydrolase activity, acting on ester bonds"/>
    <property type="evidence" value="ECO:0007669"/>
    <property type="project" value="UniProtKB-ARBA"/>
</dbReference>